<dbReference type="InterPro" id="IPR032526">
    <property type="entry name" value="DUF4960"/>
</dbReference>
<evidence type="ECO:0000313" key="3">
    <source>
        <dbReference type="Proteomes" id="UP001163262"/>
    </source>
</evidence>
<accession>A0AA47A114</accession>
<dbReference type="Proteomes" id="UP001163262">
    <property type="component" value="Chromosome"/>
</dbReference>
<evidence type="ECO:0000259" key="1">
    <source>
        <dbReference type="Pfam" id="PF16324"/>
    </source>
</evidence>
<proteinExistence type="predicted"/>
<evidence type="ECO:0000313" key="2">
    <source>
        <dbReference type="EMBL" id="UZD40585.1"/>
    </source>
</evidence>
<dbReference type="PROSITE" id="PS51257">
    <property type="entry name" value="PROKAR_LIPOPROTEIN"/>
    <property type="match status" value="1"/>
</dbReference>
<name>A0AA47A114_CAPOC</name>
<organism evidence="2 3">
    <name type="scientific">Capnocytophaga ochracea</name>
    <dbReference type="NCBI Taxonomy" id="1018"/>
    <lineage>
        <taxon>Bacteria</taxon>
        <taxon>Pseudomonadati</taxon>
        <taxon>Bacteroidota</taxon>
        <taxon>Flavobacteriia</taxon>
        <taxon>Flavobacteriales</taxon>
        <taxon>Flavobacteriaceae</taxon>
        <taxon>Capnocytophaga</taxon>
    </lineage>
</organism>
<dbReference type="AlphaFoldDB" id="A0AA47A114"/>
<protein>
    <submittedName>
        <fullName evidence="2">DUF4960 domain-containing protein</fullName>
    </submittedName>
</protein>
<sequence>MQDSNMKTIVHKLALSVVALLGLLSCDEKHEGELINDKEAKINAFQADGIDGIIDEEKQTITVYAPWNTDLTKMTTSLSLPEGATSVPTAGTNVDLSKGAKYRIFNGNLYWDYTVTAQYPQLENFAIGKYKATIDHSTGKISVKYPKGESLTALTPTFSTTPNATVSPASGVTQNFTQSVTYTMSYRGKSFVYSVEIIPTNFAPIAFLGTANSASAIADEDEKTAYTWLTENYDTAKYISFSDIKDGKVNLNDYKVIWWHWDNNKELPAEAKADAVVNKMKQFYAAGGSFLLSSWAVQYVVDLGIALDGKVVNNMWGENNVPFTVGEDWSLCYKGNENHPLFKGLTKKSGVDYISFFLSKGTNTKGHNAIWNFDWGDYEHNAAGWQTAAGSKILASLHWDVTMSNRAVIFEYLKRGNAGRTICIGSEAYDWYNENNSPANAYKSNIELLTANALEYLAN</sequence>
<dbReference type="EMBL" id="CP110230">
    <property type="protein sequence ID" value="UZD40585.1"/>
    <property type="molecule type" value="Genomic_DNA"/>
</dbReference>
<dbReference type="RefSeq" id="WP_264860269.1">
    <property type="nucleotide sequence ID" value="NZ_CP110230.1"/>
</dbReference>
<feature type="domain" description="DUF4960" evidence="1">
    <location>
        <begin position="207"/>
        <end position="457"/>
    </location>
</feature>
<dbReference type="Pfam" id="PF16324">
    <property type="entry name" value="DUF4960"/>
    <property type="match status" value="1"/>
</dbReference>
<dbReference type="Gene3D" id="2.60.40.2340">
    <property type="match status" value="2"/>
</dbReference>
<reference evidence="2" key="1">
    <citation type="submission" date="2022-10" db="EMBL/GenBank/DDBJ databases">
        <title>Complete genome sequence of Capnocytophaga ochracea KCOM 2812 isolated from actinomycosis lesion.</title>
        <authorList>
            <person name="Kook J.-K."/>
            <person name="Park S.-N."/>
            <person name="Lim Y.K."/>
        </authorList>
    </citation>
    <scope>NUCLEOTIDE SEQUENCE</scope>
    <source>
        <strain evidence="2">KCOM 28121</strain>
    </source>
</reference>
<gene>
    <name evidence="2" type="ORF">OL231_10475</name>
</gene>